<dbReference type="AlphaFoldDB" id="A0A9Q1JBQ1"/>
<evidence type="ECO:0000313" key="1">
    <source>
        <dbReference type="EMBL" id="KAJ8376515.1"/>
    </source>
</evidence>
<name>A0A9Q1JBQ1_SYNKA</name>
<protein>
    <submittedName>
        <fullName evidence="1">Uncharacterized protein</fullName>
    </submittedName>
</protein>
<gene>
    <name evidence="1" type="ORF">SKAU_G00070950</name>
</gene>
<reference evidence="1" key="1">
    <citation type="journal article" date="2023" name="Science">
        <title>Genome structures resolve the early diversification of teleost fishes.</title>
        <authorList>
            <person name="Parey E."/>
            <person name="Louis A."/>
            <person name="Montfort J."/>
            <person name="Bouchez O."/>
            <person name="Roques C."/>
            <person name="Iampietro C."/>
            <person name="Lluch J."/>
            <person name="Castinel A."/>
            <person name="Donnadieu C."/>
            <person name="Desvignes T."/>
            <person name="Floi Bucao C."/>
            <person name="Jouanno E."/>
            <person name="Wen M."/>
            <person name="Mejri S."/>
            <person name="Dirks R."/>
            <person name="Jansen H."/>
            <person name="Henkel C."/>
            <person name="Chen W.J."/>
            <person name="Zahm M."/>
            <person name="Cabau C."/>
            <person name="Klopp C."/>
            <person name="Thompson A.W."/>
            <person name="Robinson-Rechavi M."/>
            <person name="Braasch I."/>
            <person name="Lecointre G."/>
            <person name="Bobe J."/>
            <person name="Postlethwait J.H."/>
            <person name="Berthelot C."/>
            <person name="Roest Crollius H."/>
            <person name="Guiguen Y."/>
        </authorList>
    </citation>
    <scope>NUCLEOTIDE SEQUENCE</scope>
    <source>
        <strain evidence="1">WJC10195</strain>
    </source>
</reference>
<sequence>MFQESSARGPRQALTSAPLFLRFLYGAEGGGPSADTTVAALRHLLSVPPESMGLASQAHFMRRQNKFEKKSQY</sequence>
<organism evidence="1 2">
    <name type="scientific">Synaphobranchus kaupii</name>
    <name type="common">Kaup's arrowtooth eel</name>
    <dbReference type="NCBI Taxonomy" id="118154"/>
    <lineage>
        <taxon>Eukaryota</taxon>
        <taxon>Metazoa</taxon>
        <taxon>Chordata</taxon>
        <taxon>Craniata</taxon>
        <taxon>Vertebrata</taxon>
        <taxon>Euteleostomi</taxon>
        <taxon>Actinopterygii</taxon>
        <taxon>Neopterygii</taxon>
        <taxon>Teleostei</taxon>
        <taxon>Anguilliformes</taxon>
        <taxon>Synaphobranchidae</taxon>
        <taxon>Synaphobranchus</taxon>
    </lineage>
</organism>
<proteinExistence type="predicted"/>
<dbReference type="EMBL" id="JAINUF010000002">
    <property type="protein sequence ID" value="KAJ8376515.1"/>
    <property type="molecule type" value="Genomic_DNA"/>
</dbReference>
<comment type="caution">
    <text evidence="1">The sequence shown here is derived from an EMBL/GenBank/DDBJ whole genome shotgun (WGS) entry which is preliminary data.</text>
</comment>
<evidence type="ECO:0000313" key="2">
    <source>
        <dbReference type="Proteomes" id="UP001152622"/>
    </source>
</evidence>
<accession>A0A9Q1JBQ1</accession>
<keyword evidence="2" id="KW-1185">Reference proteome</keyword>
<dbReference type="Proteomes" id="UP001152622">
    <property type="component" value="Chromosome 2"/>
</dbReference>